<gene>
    <name evidence="7" type="primary">livF</name>
    <name evidence="7" type="ORF">BcellWH2_00181</name>
</gene>
<dbReference type="Gene3D" id="3.40.50.300">
    <property type="entry name" value="P-loop containing nucleotide triphosphate hydrolases"/>
    <property type="match status" value="1"/>
</dbReference>
<dbReference type="PANTHER" id="PTHR43820:SF4">
    <property type="entry name" value="HIGH-AFFINITY BRANCHED-CHAIN AMINO ACID TRANSPORT ATP-BINDING PROTEIN LIVF"/>
    <property type="match status" value="1"/>
</dbReference>
<accession>A0A0P0GI89</accession>
<keyword evidence="2" id="KW-0813">Transport</keyword>
<dbReference type="InterPro" id="IPR003593">
    <property type="entry name" value="AAA+_ATPase"/>
</dbReference>
<evidence type="ECO:0000256" key="4">
    <source>
        <dbReference type="ARBA" id="ARBA00022840"/>
    </source>
</evidence>
<keyword evidence="4 7" id="KW-0067">ATP-binding</keyword>
<comment type="similarity">
    <text evidence="1">Belongs to the ABC transporter superfamily.</text>
</comment>
<dbReference type="GO" id="GO:0015658">
    <property type="term" value="F:branched-chain amino acid transmembrane transporter activity"/>
    <property type="evidence" value="ECO:0007669"/>
    <property type="project" value="TreeGrafter"/>
</dbReference>
<keyword evidence="5" id="KW-0029">Amino-acid transport</keyword>
<dbReference type="InterPro" id="IPR027417">
    <property type="entry name" value="P-loop_NTPase"/>
</dbReference>
<dbReference type="GO" id="GO:0015807">
    <property type="term" value="P:L-amino acid transport"/>
    <property type="evidence" value="ECO:0007669"/>
    <property type="project" value="TreeGrafter"/>
</dbReference>
<evidence type="ECO:0000256" key="5">
    <source>
        <dbReference type="ARBA" id="ARBA00022970"/>
    </source>
</evidence>
<dbReference type="Pfam" id="PF00005">
    <property type="entry name" value="ABC_tran"/>
    <property type="match status" value="1"/>
</dbReference>
<evidence type="ECO:0000313" key="7">
    <source>
        <dbReference type="EMBL" id="ALJ57457.1"/>
    </source>
</evidence>
<evidence type="ECO:0000256" key="2">
    <source>
        <dbReference type="ARBA" id="ARBA00022448"/>
    </source>
</evidence>
<dbReference type="RefSeq" id="WP_029427043.1">
    <property type="nucleotide sequence ID" value="NZ_CP012801.1"/>
</dbReference>
<dbReference type="InterPro" id="IPR052156">
    <property type="entry name" value="BCAA_Transport_ATP-bd_LivF"/>
</dbReference>
<dbReference type="EMBL" id="CP012801">
    <property type="protein sequence ID" value="ALJ57457.1"/>
    <property type="molecule type" value="Genomic_DNA"/>
</dbReference>
<feature type="domain" description="ABC transporter" evidence="6">
    <location>
        <begin position="5"/>
        <end position="233"/>
    </location>
</feature>
<evidence type="ECO:0000259" key="6">
    <source>
        <dbReference type="PROSITE" id="PS50893"/>
    </source>
</evidence>
<dbReference type="PATRIC" id="fig|246787.4.peg.189"/>
<dbReference type="GO" id="GO:0016887">
    <property type="term" value="F:ATP hydrolysis activity"/>
    <property type="evidence" value="ECO:0007669"/>
    <property type="project" value="InterPro"/>
</dbReference>
<keyword evidence="3" id="KW-0547">Nucleotide-binding</keyword>
<dbReference type="InterPro" id="IPR003439">
    <property type="entry name" value="ABC_transporter-like_ATP-bd"/>
</dbReference>
<organism evidence="7 8">
    <name type="scientific">Bacteroides cellulosilyticus</name>
    <dbReference type="NCBI Taxonomy" id="246787"/>
    <lineage>
        <taxon>Bacteria</taxon>
        <taxon>Pseudomonadati</taxon>
        <taxon>Bacteroidota</taxon>
        <taxon>Bacteroidia</taxon>
        <taxon>Bacteroidales</taxon>
        <taxon>Bacteroidaceae</taxon>
        <taxon>Bacteroides</taxon>
    </lineage>
</organism>
<protein>
    <submittedName>
        <fullName evidence="7">High-affinity branched-chain amino acid transport ATP-binding protein LivF</fullName>
    </submittedName>
</protein>
<dbReference type="KEGG" id="bcel:BcellWH2_00181"/>
<dbReference type="SMART" id="SM00382">
    <property type="entry name" value="AAA"/>
    <property type="match status" value="1"/>
</dbReference>
<evidence type="ECO:0000256" key="1">
    <source>
        <dbReference type="ARBA" id="ARBA00005417"/>
    </source>
</evidence>
<evidence type="ECO:0000313" key="8">
    <source>
        <dbReference type="Proteomes" id="UP000061809"/>
    </source>
</evidence>
<proteinExistence type="inferred from homology"/>
<dbReference type="AlphaFoldDB" id="A0A0P0GI89"/>
<dbReference type="SUPFAM" id="SSF52540">
    <property type="entry name" value="P-loop containing nucleoside triphosphate hydrolases"/>
    <property type="match status" value="1"/>
</dbReference>
<name>A0A0P0GI89_9BACE</name>
<dbReference type="PROSITE" id="PS50893">
    <property type="entry name" value="ABC_TRANSPORTER_2"/>
    <property type="match status" value="1"/>
</dbReference>
<sequence>MKYILEIRNLSGGYVPLINILQGVSLELVNGETVSIIGLNGSGKSTLGKAVMNMLPYRDGDILFEGRSVAGFATHDLARIGMAFMLQGGQVFKSLSVQENLQLAFRRQNDKSYVTLLKSIIPLFQNSRNNLSSKMADKLSGGQRQQLALTMALAIKPRLLILDEPSAGLSPGAVDDMYRILGFVRDKVNISILLIEQNINKAITFSDRCVLLEQGRIAQIITNPNVNEIECLMFKK</sequence>
<dbReference type="GO" id="GO:0005524">
    <property type="term" value="F:ATP binding"/>
    <property type="evidence" value="ECO:0007669"/>
    <property type="project" value="UniProtKB-KW"/>
</dbReference>
<dbReference type="Proteomes" id="UP000061809">
    <property type="component" value="Chromosome"/>
</dbReference>
<dbReference type="PANTHER" id="PTHR43820">
    <property type="entry name" value="HIGH-AFFINITY BRANCHED-CHAIN AMINO ACID TRANSPORT ATP-BINDING PROTEIN LIVF"/>
    <property type="match status" value="1"/>
</dbReference>
<reference evidence="7 8" key="1">
    <citation type="journal article" date="2015" name="Science">
        <title>Genetic determinants of in vivo fitness and diet responsiveness in multiple human gut Bacteroides.</title>
        <authorList>
            <person name="Wu M."/>
            <person name="McNulty N.P."/>
            <person name="Rodionov D.A."/>
            <person name="Khoroshkin M.S."/>
            <person name="Griffin N.W."/>
            <person name="Cheng J."/>
            <person name="Latreille P."/>
            <person name="Kerstetter R.A."/>
            <person name="Terrapon N."/>
            <person name="Henrissat B."/>
            <person name="Osterman A.L."/>
            <person name="Gordon J.I."/>
        </authorList>
    </citation>
    <scope>NUCLEOTIDE SEQUENCE [LARGE SCALE GENOMIC DNA]</scope>
    <source>
        <strain evidence="7 8">WH2</strain>
    </source>
</reference>
<evidence type="ECO:0000256" key="3">
    <source>
        <dbReference type="ARBA" id="ARBA00022741"/>
    </source>
</evidence>